<keyword evidence="2" id="KW-1185">Reference proteome</keyword>
<sequence>MKQVLPLMLIAIIVGGALFFLSDSYEEERFLPEWSNIQTTENWEVTLFFNEIHSDTPEIGVRLELLSGDHEIAALEFFMETWHGGFYYQDLTMNNFDGTVIYSENCQFCTGDEPEYGYGNLVLNWRQNGEIYTEFIYFDVLANGLWFQQQKK</sequence>
<evidence type="ECO:0000313" key="2">
    <source>
        <dbReference type="Proteomes" id="UP000198935"/>
    </source>
</evidence>
<accession>A0A1H3J4L7</accession>
<protein>
    <submittedName>
        <fullName evidence="1">Uncharacterized protein</fullName>
    </submittedName>
</protein>
<name>A0A1H3J4L7_9BACI</name>
<dbReference type="OrthoDB" id="2887909at2"/>
<dbReference type="AlphaFoldDB" id="A0A1H3J4L7"/>
<gene>
    <name evidence="1" type="ORF">SAMN05421736_1011021</name>
</gene>
<dbReference type="EMBL" id="FNPI01000001">
    <property type="protein sequence ID" value="SDY34842.1"/>
    <property type="molecule type" value="Genomic_DNA"/>
</dbReference>
<organism evidence="1 2">
    <name type="scientific">Evansella caseinilytica</name>
    <dbReference type="NCBI Taxonomy" id="1503961"/>
    <lineage>
        <taxon>Bacteria</taxon>
        <taxon>Bacillati</taxon>
        <taxon>Bacillota</taxon>
        <taxon>Bacilli</taxon>
        <taxon>Bacillales</taxon>
        <taxon>Bacillaceae</taxon>
        <taxon>Evansella</taxon>
    </lineage>
</organism>
<dbReference type="Proteomes" id="UP000198935">
    <property type="component" value="Unassembled WGS sequence"/>
</dbReference>
<proteinExistence type="predicted"/>
<reference evidence="2" key="1">
    <citation type="submission" date="2016-10" db="EMBL/GenBank/DDBJ databases">
        <authorList>
            <person name="Varghese N."/>
            <person name="Submissions S."/>
        </authorList>
    </citation>
    <scope>NUCLEOTIDE SEQUENCE [LARGE SCALE GENOMIC DNA]</scope>
    <source>
        <strain evidence="2">SP</strain>
    </source>
</reference>
<dbReference type="STRING" id="1503961.SAMN05421736_1011021"/>
<evidence type="ECO:0000313" key="1">
    <source>
        <dbReference type="EMBL" id="SDY34842.1"/>
    </source>
</evidence>